<dbReference type="PANTHER" id="PTHR46663">
    <property type="entry name" value="DIGUANYLATE CYCLASE DGCT-RELATED"/>
    <property type="match status" value="1"/>
</dbReference>
<evidence type="ECO:0000256" key="4">
    <source>
        <dbReference type="ARBA" id="ARBA00022989"/>
    </source>
</evidence>
<sequence>MKPLISFAKKRFGRKHHLKKFFMGYSFMIVFLFLFAIFLLWKFNAAYTSLITEDKKELLVNKAQESAFYIKNFYLTRVNGLQNLADSFPDSFSTTDSASLEKLYTANSMDLFDHMGIADVNGNAIDSEDRHLNISERDYFIQALSGQIAVSEVIDSMAEPGIQVQIMAAPVRTKDNTIAGIVYGITDKDSISAILNTADNMDAYLQIVDSNGNYITSHKNSNAVMNNKNVWKEMENYTFLKSSRQEIMENIQNNKSGYFEFSVDGDIRLSYYVPLDINNWHLYSTIRQTPILTESRKVQNMVNQMFFWISALLALILVLVLCMQERIRARILFEHDEAIKNEHMLRIAIEYSKTMVFEYKAREDILNMHGSLPDSNLHPCRIENALETLGTSGIMKDSSLKDFHQLIQEVKDQGFSRKIMKFHLKNGDFWFRVIAKQTDSAYDTEQRTVGLLEDVTENMIQKQEIQLQNQLQKALFEKARSSAKFQLKKNQILEINQEKLSEFLSFESYKEKYIFPFVSEDYLEIMRHFLHREYLAEELNTANRKIRTEFLFIQDTQLLWTSCEVYKLELNKAQDTYLLLLNDIDTEKRQELELRERAERDGLTGLYNARTAKMKINQLLADKTAPENGLFLILDLDNFKQINDTFGHLYGDRILNDTAQILQKHFRKTDIIARLGGDEFTAYLPGAHNFEHMAPIFDHLVMQLYRTCEENGKKVTISASIGIASVPEHGTCFEQLYFQADHALYQVKETQKNGWKAQP</sequence>
<dbReference type="CDD" id="cd12914">
    <property type="entry name" value="PDC1_DGC_like"/>
    <property type="match status" value="1"/>
</dbReference>
<evidence type="ECO:0000313" key="9">
    <source>
        <dbReference type="Proteomes" id="UP000822142"/>
    </source>
</evidence>
<evidence type="ECO:0000256" key="1">
    <source>
        <dbReference type="ARBA" id="ARBA00004651"/>
    </source>
</evidence>
<dbReference type="InterPro" id="IPR033479">
    <property type="entry name" value="dCache_1"/>
</dbReference>
<dbReference type="CDD" id="cd01949">
    <property type="entry name" value="GGDEF"/>
    <property type="match status" value="1"/>
</dbReference>
<dbReference type="InterPro" id="IPR043128">
    <property type="entry name" value="Rev_trsase/Diguanyl_cyclase"/>
</dbReference>
<evidence type="ECO:0000256" key="5">
    <source>
        <dbReference type="ARBA" id="ARBA00023136"/>
    </source>
</evidence>
<name>A0ABX2I9I8_BLAHA</name>
<dbReference type="SUPFAM" id="SSF55073">
    <property type="entry name" value="Nucleotide cyclase"/>
    <property type="match status" value="1"/>
</dbReference>
<evidence type="ECO:0000256" key="3">
    <source>
        <dbReference type="ARBA" id="ARBA00022692"/>
    </source>
</evidence>
<protein>
    <submittedName>
        <fullName evidence="8">Diguanylate cyclase</fullName>
    </submittedName>
</protein>
<dbReference type="Proteomes" id="UP000822142">
    <property type="component" value="Unassembled WGS sequence"/>
</dbReference>
<comment type="caution">
    <text evidence="8">The sequence shown here is derived from an EMBL/GenBank/DDBJ whole genome shotgun (WGS) entry which is preliminary data.</text>
</comment>
<feature type="domain" description="GGDEF" evidence="7">
    <location>
        <begin position="627"/>
        <end position="759"/>
    </location>
</feature>
<evidence type="ECO:0000256" key="2">
    <source>
        <dbReference type="ARBA" id="ARBA00022475"/>
    </source>
</evidence>
<evidence type="ECO:0000259" key="7">
    <source>
        <dbReference type="PROSITE" id="PS50887"/>
    </source>
</evidence>
<dbReference type="NCBIfam" id="TIGR00254">
    <property type="entry name" value="GGDEF"/>
    <property type="match status" value="1"/>
</dbReference>
<accession>A0ABX2I9I8</accession>
<dbReference type="InterPro" id="IPR052163">
    <property type="entry name" value="DGC-Regulatory_Protein"/>
</dbReference>
<feature type="transmembrane region" description="Helical" evidence="6">
    <location>
        <begin position="305"/>
        <end position="323"/>
    </location>
</feature>
<dbReference type="InterPro" id="IPR000160">
    <property type="entry name" value="GGDEF_dom"/>
</dbReference>
<organism evidence="8 9">
    <name type="scientific">Blautia hansenii</name>
    <name type="common">Ruminococcus hansenii</name>
    <dbReference type="NCBI Taxonomy" id="1322"/>
    <lineage>
        <taxon>Bacteria</taxon>
        <taxon>Bacillati</taxon>
        <taxon>Bacillota</taxon>
        <taxon>Clostridia</taxon>
        <taxon>Lachnospirales</taxon>
        <taxon>Lachnospiraceae</taxon>
        <taxon>Blautia</taxon>
    </lineage>
</organism>
<dbReference type="Gene3D" id="3.30.70.270">
    <property type="match status" value="1"/>
</dbReference>
<feature type="transmembrane region" description="Helical" evidence="6">
    <location>
        <begin position="21"/>
        <end position="41"/>
    </location>
</feature>
<evidence type="ECO:0000313" key="8">
    <source>
        <dbReference type="EMBL" id="NSJ86184.1"/>
    </source>
</evidence>
<keyword evidence="5 6" id="KW-0472">Membrane</keyword>
<dbReference type="Pfam" id="PF02743">
    <property type="entry name" value="dCache_1"/>
    <property type="match status" value="1"/>
</dbReference>
<dbReference type="RefSeq" id="WP_173749213.1">
    <property type="nucleotide sequence ID" value="NZ_JAAITA010000009.1"/>
</dbReference>
<gene>
    <name evidence="8" type="ORF">G5A70_08375</name>
</gene>
<dbReference type="CDD" id="cd12912">
    <property type="entry name" value="PDC2_MCP_like"/>
    <property type="match status" value="1"/>
</dbReference>
<dbReference type="InterPro" id="IPR029787">
    <property type="entry name" value="Nucleotide_cyclase"/>
</dbReference>
<dbReference type="Pfam" id="PF00990">
    <property type="entry name" value="GGDEF"/>
    <property type="match status" value="1"/>
</dbReference>
<reference evidence="8 9" key="1">
    <citation type="journal article" date="2020" name="Cell Host Microbe">
        <title>Functional and Genomic Variation between Human-Derived Isolates of Lachnospiraceae Reveals Inter- and Intra-Species Diversity.</title>
        <authorList>
            <person name="Sorbara M.T."/>
            <person name="Littmann E.R."/>
            <person name="Fontana E."/>
            <person name="Moody T.U."/>
            <person name="Kohout C.E."/>
            <person name="Gjonbalaj M."/>
            <person name="Eaton V."/>
            <person name="Seok R."/>
            <person name="Leiner I.M."/>
            <person name="Pamer E.G."/>
        </authorList>
    </citation>
    <scope>NUCLEOTIDE SEQUENCE [LARGE SCALE GENOMIC DNA]</scope>
    <source>
        <strain evidence="8 9">MSK.15.26</strain>
    </source>
</reference>
<comment type="subcellular location">
    <subcellularLocation>
        <location evidence="1">Cell membrane</location>
        <topology evidence="1">Multi-pass membrane protein</topology>
    </subcellularLocation>
</comment>
<keyword evidence="2" id="KW-1003">Cell membrane</keyword>
<keyword evidence="3 6" id="KW-0812">Transmembrane</keyword>
<dbReference type="EMBL" id="JAAITA010000009">
    <property type="protein sequence ID" value="NSJ86184.1"/>
    <property type="molecule type" value="Genomic_DNA"/>
</dbReference>
<dbReference type="SMART" id="SM00267">
    <property type="entry name" value="GGDEF"/>
    <property type="match status" value="1"/>
</dbReference>
<evidence type="ECO:0000256" key="6">
    <source>
        <dbReference type="SAM" id="Phobius"/>
    </source>
</evidence>
<dbReference type="Gene3D" id="3.30.450.20">
    <property type="entry name" value="PAS domain"/>
    <property type="match status" value="1"/>
</dbReference>
<proteinExistence type="predicted"/>
<dbReference type="PANTHER" id="PTHR46663:SF2">
    <property type="entry name" value="GGDEF DOMAIN-CONTAINING PROTEIN"/>
    <property type="match status" value="1"/>
</dbReference>
<keyword evidence="9" id="KW-1185">Reference proteome</keyword>
<dbReference type="PROSITE" id="PS50887">
    <property type="entry name" value="GGDEF"/>
    <property type="match status" value="1"/>
</dbReference>
<keyword evidence="4 6" id="KW-1133">Transmembrane helix</keyword>